<evidence type="ECO:0000313" key="8">
    <source>
        <dbReference type="EMBL" id="KAF7776068.1"/>
    </source>
</evidence>
<dbReference type="GO" id="GO:0017056">
    <property type="term" value="F:structural constituent of nuclear pore"/>
    <property type="evidence" value="ECO:0007669"/>
    <property type="project" value="InterPro"/>
</dbReference>
<dbReference type="SUPFAM" id="SSF50978">
    <property type="entry name" value="WD40 repeat-like"/>
    <property type="match status" value="1"/>
</dbReference>
<dbReference type="InterPro" id="IPR019321">
    <property type="entry name" value="Nucleoporin_Nup88"/>
</dbReference>
<keyword evidence="4" id="KW-0653">Protein transport</keyword>
<evidence type="ECO:0000313" key="9">
    <source>
        <dbReference type="Proteomes" id="UP000629468"/>
    </source>
</evidence>
<evidence type="ECO:0000256" key="7">
    <source>
        <dbReference type="ARBA" id="ARBA00023242"/>
    </source>
</evidence>
<keyword evidence="3" id="KW-0509">mRNA transport</keyword>
<name>A0A8H7F3C7_AGABI</name>
<dbReference type="Pfam" id="PF10168">
    <property type="entry name" value="Nup88"/>
    <property type="match status" value="1"/>
</dbReference>
<dbReference type="Proteomes" id="UP000629468">
    <property type="component" value="Unassembled WGS sequence"/>
</dbReference>
<comment type="subcellular location">
    <subcellularLocation>
        <location evidence="1">Nucleus</location>
        <location evidence="1">Nuclear pore complex</location>
    </subcellularLocation>
</comment>
<keyword evidence="7" id="KW-0539">Nucleus</keyword>
<gene>
    <name evidence="8" type="ORF">Agabi119p4_4461</name>
</gene>
<dbReference type="GO" id="GO:0000056">
    <property type="term" value="P:ribosomal small subunit export from nucleus"/>
    <property type="evidence" value="ECO:0007669"/>
    <property type="project" value="InterPro"/>
</dbReference>
<dbReference type="PANTHER" id="PTHR13257:SF0">
    <property type="entry name" value="NUCLEAR PORE COMPLEX PROTEIN NUP88"/>
    <property type="match status" value="1"/>
</dbReference>
<dbReference type="InterPro" id="IPR037700">
    <property type="entry name" value="NUP88/NUP82"/>
</dbReference>
<reference evidence="8 9" key="1">
    <citation type="journal article" name="Sci. Rep.">
        <title>Telomere-to-telomere assembled and centromere annotated genomes of the two main subspecies of the button mushroom Agaricus bisporus reveal especially polymorphic chromosome ends.</title>
        <authorList>
            <person name="Sonnenberg A.S.M."/>
            <person name="Sedaghat-Telgerd N."/>
            <person name="Lavrijssen B."/>
            <person name="Ohm R.A."/>
            <person name="Hendrickx P.M."/>
            <person name="Scholtmeijer K."/>
            <person name="Baars J.J.P."/>
            <person name="van Peer A."/>
        </authorList>
    </citation>
    <scope>NUCLEOTIDE SEQUENCE [LARGE SCALE GENOMIC DNA]</scope>
    <source>
        <strain evidence="8 9">H119_p4</strain>
    </source>
</reference>
<evidence type="ECO:0000256" key="5">
    <source>
        <dbReference type="ARBA" id="ARBA00023010"/>
    </source>
</evidence>
<evidence type="ECO:0008006" key="10">
    <source>
        <dbReference type="Google" id="ProtNLM"/>
    </source>
</evidence>
<evidence type="ECO:0000256" key="2">
    <source>
        <dbReference type="ARBA" id="ARBA00022448"/>
    </source>
</evidence>
<dbReference type="GO" id="GO:0005643">
    <property type="term" value="C:nuclear pore"/>
    <property type="evidence" value="ECO:0007669"/>
    <property type="project" value="UniProtKB-SubCell"/>
</dbReference>
<dbReference type="InterPro" id="IPR036322">
    <property type="entry name" value="WD40_repeat_dom_sf"/>
</dbReference>
<evidence type="ECO:0000256" key="6">
    <source>
        <dbReference type="ARBA" id="ARBA00023132"/>
    </source>
</evidence>
<dbReference type="GO" id="GO:0000055">
    <property type="term" value="P:ribosomal large subunit export from nucleus"/>
    <property type="evidence" value="ECO:0007669"/>
    <property type="project" value="InterPro"/>
</dbReference>
<comment type="caution">
    <text evidence="8">The sequence shown here is derived from an EMBL/GenBank/DDBJ whole genome shotgun (WGS) entry which is preliminary data.</text>
</comment>
<sequence length="853" mass="93990">MLLNPANEWNEALSEHPIFSLPKAFDGPLADARDSLELSTNTLPRFVKVDLLDDGPAPSGRRQTVILKDADLIVAAGREIRMTTLGDAKGGQSTRKTYKALHTPNVQFTIHQISLNPNGKLLAVAGAFQVAVIVLPRPGLTRLVPETIDCKSVQVGQFYHASKNSAPIAKIEWHPWGEAASTLLVMTTDGKLREYDISVDTEEPQQVLSFVPERKSKSYLAEDASEREVASFALGKGRADWGPLTVYALMKSGDIYAICPYLPTNASVPSSYIHSLECFISAKQEFLSQDASRASPTLNAIYDYQQKYVSALLRELPSGIVFPATSRVVSLHPPTNIKSPPTRQGPFLLQPEPRALEGSDGGDATDIAYLVFGTESDDDDNSEREGNPTEHLGIITVAYQDGKVDLYLDVEKVEARWDATHELIRDLPMLAVYETIDLGIFSTINSIADSCLDLLQANHPVLLPDPIYDDIVYVYHAFGVHALHIGPVLQHLGIALRGADDETALTEALQNPVETHVQPLLTTFSVEQRSSNPIIGVTLPNDVYLSYSILILTSAMRISVFPLTLRSETVHESNAEAASAILTGTAPPEKSKWLTPVEGLPPPFVSPLARDPFEIPPIFSGNSLPSVPRHSLPASVTSKEILLTPDVLMYLLRATEHLSSQVRDINFAYSAVKFRNQLQEKELELHVKVAGILNQKIEKLKGERKSAMDARIEKLHTTQKELLVRLDQLLAALMREASPELSEHEVKWFEELKRMKLEVLGSGKYDADSLAAKTKQLENEYARITPALKAVLEKEKLRKDKLAEVNGSLGFSQAFNFGQQSTAEQTKIHKLEKSVSKLAAQLNITLGKMPHSE</sequence>
<accession>A0A8H7F3C7</accession>
<dbReference type="AlphaFoldDB" id="A0A8H7F3C7"/>
<keyword evidence="2" id="KW-0813">Transport</keyword>
<evidence type="ECO:0000256" key="1">
    <source>
        <dbReference type="ARBA" id="ARBA00004567"/>
    </source>
</evidence>
<proteinExistence type="predicted"/>
<dbReference type="PANTHER" id="PTHR13257">
    <property type="entry name" value="NUCLEOPORIN NUP84-RELATED"/>
    <property type="match status" value="1"/>
</dbReference>
<organism evidence="8 9">
    <name type="scientific">Agaricus bisporus var. burnettii</name>
    <dbReference type="NCBI Taxonomy" id="192524"/>
    <lineage>
        <taxon>Eukaryota</taxon>
        <taxon>Fungi</taxon>
        <taxon>Dikarya</taxon>
        <taxon>Basidiomycota</taxon>
        <taxon>Agaricomycotina</taxon>
        <taxon>Agaricomycetes</taxon>
        <taxon>Agaricomycetidae</taxon>
        <taxon>Agaricales</taxon>
        <taxon>Agaricineae</taxon>
        <taxon>Agaricaceae</taxon>
        <taxon>Agaricus</taxon>
    </lineage>
</organism>
<dbReference type="GO" id="GO:0006406">
    <property type="term" value="P:mRNA export from nucleus"/>
    <property type="evidence" value="ECO:0007669"/>
    <property type="project" value="TreeGrafter"/>
</dbReference>
<evidence type="ECO:0000256" key="4">
    <source>
        <dbReference type="ARBA" id="ARBA00022927"/>
    </source>
</evidence>
<dbReference type="EMBL" id="JABXXO010000006">
    <property type="protein sequence ID" value="KAF7776068.1"/>
    <property type="molecule type" value="Genomic_DNA"/>
</dbReference>
<keyword evidence="6" id="KW-0906">Nuclear pore complex</keyword>
<protein>
    <recommendedName>
        <fullName evidence="10">Nucleoporin nup82</fullName>
    </recommendedName>
</protein>
<evidence type="ECO:0000256" key="3">
    <source>
        <dbReference type="ARBA" id="ARBA00022816"/>
    </source>
</evidence>
<dbReference type="GO" id="GO:0006606">
    <property type="term" value="P:protein import into nucleus"/>
    <property type="evidence" value="ECO:0007669"/>
    <property type="project" value="TreeGrafter"/>
</dbReference>
<keyword evidence="5" id="KW-0811">Translocation</keyword>